<accession>A0A5J5AST6</accession>
<feature type="compositionally biased region" description="Polar residues" evidence="1">
    <location>
        <begin position="1"/>
        <end position="14"/>
    </location>
</feature>
<protein>
    <submittedName>
        <fullName evidence="2">Uncharacterized protein</fullName>
    </submittedName>
</protein>
<feature type="region of interest" description="Disordered" evidence="1">
    <location>
        <begin position="230"/>
        <end position="303"/>
    </location>
</feature>
<gene>
    <name evidence="2" type="ORF">F0562_032987</name>
</gene>
<dbReference type="EMBL" id="CM018042">
    <property type="protein sequence ID" value="KAA8532896.1"/>
    <property type="molecule type" value="Genomic_DNA"/>
</dbReference>
<evidence type="ECO:0000313" key="3">
    <source>
        <dbReference type="Proteomes" id="UP000325577"/>
    </source>
</evidence>
<evidence type="ECO:0000256" key="1">
    <source>
        <dbReference type="SAM" id="MobiDB-lite"/>
    </source>
</evidence>
<dbReference type="OrthoDB" id="1302201at2759"/>
<dbReference type="AlphaFoldDB" id="A0A5J5AST6"/>
<dbReference type="PANTHER" id="PTHR33673:SF3">
    <property type="entry name" value="SUPPRESSOR SRP40-LIKE PROTEIN"/>
    <property type="match status" value="1"/>
</dbReference>
<feature type="compositionally biased region" description="Low complexity" evidence="1">
    <location>
        <begin position="32"/>
        <end position="43"/>
    </location>
</feature>
<dbReference type="Proteomes" id="UP000325577">
    <property type="component" value="Linkage Group LG19"/>
</dbReference>
<reference evidence="2 3" key="1">
    <citation type="submission" date="2019-09" db="EMBL/GenBank/DDBJ databases">
        <title>A chromosome-level genome assembly of the Chinese tupelo Nyssa sinensis.</title>
        <authorList>
            <person name="Yang X."/>
            <person name="Kang M."/>
            <person name="Yang Y."/>
            <person name="Xiong H."/>
            <person name="Wang M."/>
            <person name="Zhang Z."/>
            <person name="Wang Z."/>
            <person name="Wu H."/>
            <person name="Ma T."/>
            <person name="Liu J."/>
            <person name="Xi Z."/>
        </authorList>
    </citation>
    <scope>NUCLEOTIDE SEQUENCE [LARGE SCALE GENOMIC DNA]</scope>
    <source>
        <strain evidence="2">J267</strain>
        <tissue evidence="2">Leaf</tissue>
    </source>
</reference>
<feature type="compositionally biased region" description="Polar residues" evidence="1">
    <location>
        <begin position="125"/>
        <end position="153"/>
    </location>
</feature>
<feature type="region of interest" description="Disordered" evidence="1">
    <location>
        <begin position="110"/>
        <end position="168"/>
    </location>
</feature>
<sequence length="303" mass="32551">MDSEHGSGNIQLSRTDAGATGNKGDEVDPLISFSDSDQESGSSRHPTTYPESTVSEGALVPSKKLSSSSDSSLEGFFQVDPNVISKSSAPVIAFPIPHEDAELLHRDDKMGVSNTPFKSEEHDTGSTVTSSAVSDLTNESMLHGMSSTQSPTIQVMERPGGYNPSRIPSSVFASKSPVPNDQWSVASNDSLFSIQIGNNSFSRDIMLGGYSYKSGELTKSSELIRLRSYPPATVGRESNQKSVDVGKNLRLAEAADQTMKRVSRTEGDQSEGNLPHLEGSSNSPTTHRRSDLRGTSRQSFAFQ</sequence>
<evidence type="ECO:0000313" key="2">
    <source>
        <dbReference type="EMBL" id="KAA8532896.1"/>
    </source>
</evidence>
<feature type="region of interest" description="Disordered" evidence="1">
    <location>
        <begin position="1"/>
        <end position="75"/>
    </location>
</feature>
<feature type="compositionally biased region" description="Low complexity" evidence="1">
    <location>
        <begin position="62"/>
        <end position="73"/>
    </location>
</feature>
<organism evidence="2 3">
    <name type="scientific">Nyssa sinensis</name>
    <dbReference type="NCBI Taxonomy" id="561372"/>
    <lineage>
        <taxon>Eukaryota</taxon>
        <taxon>Viridiplantae</taxon>
        <taxon>Streptophyta</taxon>
        <taxon>Embryophyta</taxon>
        <taxon>Tracheophyta</taxon>
        <taxon>Spermatophyta</taxon>
        <taxon>Magnoliopsida</taxon>
        <taxon>eudicotyledons</taxon>
        <taxon>Gunneridae</taxon>
        <taxon>Pentapetalae</taxon>
        <taxon>asterids</taxon>
        <taxon>Cornales</taxon>
        <taxon>Nyssaceae</taxon>
        <taxon>Nyssa</taxon>
    </lineage>
</organism>
<keyword evidence="3" id="KW-1185">Reference proteome</keyword>
<name>A0A5J5AST6_9ASTE</name>
<proteinExistence type="predicted"/>
<feature type="compositionally biased region" description="Polar residues" evidence="1">
    <location>
        <begin position="44"/>
        <end position="55"/>
    </location>
</feature>
<dbReference type="PANTHER" id="PTHR33673">
    <property type="entry name" value="SUPPRESSOR SRP40-LIKE PROTEIN"/>
    <property type="match status" value="1"/>
</dbReference>